<dbReference type="EMBL" id="JAUTXU010000462">
    <property type="protein sequence ID" value="KAK3680384.1"/>
    <property type="molecule type" value="Genomic_DNA"/>
</dbReference>
<keyword evidence="2" id="KW-1185">Reference proteome</keyword>
<organism evidence="1 2">
    <name type="scientific">Vermiconidia calcicola</name>
    <dbReference type="NCBI Taxonomy" id="1690605"/>
    <lineage>
        <taxon>Eukaryota</taxon>
        <taxon>Fungi</taxon>
        <taxon>Dikarya</taxon>
        <taxon>Ascomycota</taxon>
        <taxon>Pezizomycotina</taxon>
        <taxon>Dothideomycetes</taxon>
        <taxon>Dothideomycetidae</taxon>
        <taxon>Mycosphaerellales</taxon>
        <taxon>Extremaceae</taxon>
        <taxon>Vermiconidia</taxon>
    </lineage>
</organism>
<name>A0ACC3MAT5_9PEZI</name>
<gene>
    <name evidence="1" type="ORF">LTR37_021277</name>
</gene>
<proteinExistence type="predicted"/>
<protein>
    <submittedName>
        <fullName evidence="1">Uncharacterized protein</fullName>
    </submittedName>
</protein>
<comment type="caution">
    <text evidence="1">The sequence shown here is derived from an EMBL/GenBank/DDBJ whole genome shotgun (WGS) entry which is preliminary data.</text>
</comment>
<evidence type="ECO:0000313" key="1">
    <source>
        <dbReference type="EMBL" id="KAK3680384.1"/>
    </source>
</evidence>
<evidence type="ECO:0000313" key="2">
    <source>
        <dbReference type="Proteomes" id="UP001281147"/>
    </source>
</evidence>
<reference evidence="1" key="1">
    <citation type="submission" date="2023-07" db="EMBL/GenBank/DDBJ databases">
        <title>Black Yeasts Isolated from many extreme environments.</title>
        <authorList>
            <person name="Coleine C."/>
            <person name="Stajich J.E."/>
            <person name="Selbmann L."/>
        </authorList>
    </citation>
    <scope>NUCLEOTIDE SEQUENCE</scope>
    <source>
        <strain evidence="1">CCFEE 5714</strain>
    </source>
</reference>
<dbReference type="Proteomes" id="UP001281147">
    <property type="component" value="Unassembled WGS sequence"/>
</dbReference>
<sequence>MASTLDNVGVLPVPDTEKESVSNKAEGKSIPQAQHATTSVTRDGDSPIPTEEPQTSVASPTVVSLQRAQTQSSAASKPSESGSIADTAQPMAPLTRITFQESVASEGSQGHTQNSKGATAASHVGTCGRCKQPIAASSPKVRCLVCCTGSKPNVIARVCVNCYHTGAYDSGHVHDKTLCVSDSDIVVTDPKIPGSIWTVRRSVRQKFWYEHRQTGFKTHIRPMTAVCELPSGWAQVRDSMGKVCYRDATGQLFGQHPNGLPPGWREAKDPDGKAFYVHDALRLASWIRPGQQPSIPSQTLAGPQTHSGGAQTHPAQRPAFFPRPSIGGSQPATISTAKPQTNSAAPSPNVVVKPQVAGEVVEGTRPSQQVTLGTATEATVNLVDPTHGSIVRGTKIAAHITGQSVKGTVNAIKHNKPLQDFAKGTGMALANKKIKKAWCKAAREVDAQDSRSYEVKVNHNVPQGQNLVLEEKDERYSGEYVAEYEDGTIAEFSSDGKPLRIIQQPPPTSSMVASPTAQQRPQIVRPATTANITFQQRPTVGRQVSVQMPIRRPVPQVRSQQTAQIQQQQAQVQAQQRKQQLQRQQQQLQIQTQWQQLQQQALREQPMNSRHYSTGGPLVPRQQLVSSDSYGQSGSYTCDAQAEYGNGDQQTFFEPHGNDFPTQGQGIRNTQDQDMVNTQNQDLLIDQSKDITTYQSQVSHGDQSLMANVDQTQNIYVDQRSTMFVDYSQSGFIAQDQSYSMQMDATAGDSGYTDQGADFGGDQFYVHTTAVDYQRVDMTEMQGDYGGGFDVSDVDCISFDMDSSTLGGDFGDFGMC</sequence>
<accession>A0ACC3MAT5</accession>